<dbReference type="AlphaFoldDB" id="K4LK17"/>
<keyword evidence="3" id="KW-1185">Reference proteome</keyword>
<dbReference type="InterPro" id="IPR040026">
    <property type="entry name" value="FliD"/>
</dbReference>
<dbReference type="PANTHER" id="PTHR30288">
    <property type="entry name" value="FLAGELLAR CAP/ASSEMBLY PROTEIN FLID"/>
    <property type="match status" value="1"/>
</dbReference>
<proteinExistence type="predicted"/>
<sequence>MLEAINKKLYEERYPDYRPLTEEQIEEGKLTDRQIDAWQDKARSGLLKGDPLLSGIVADMRSVLSGIVEGVTGQVTVSSGGRIYTTIADRLSVIGITTGAWTEKGKLYLDESRLREALQSNPDAVMELFTRTRDADGKEITDDEQKGLAVRLYDAINGAISRLTGQAGTAESLYDNSYISRRIRDINENIAVMEERLQKLEDRYYRQFTALEQAIAAMNVQSMWLTQQFFVSGQ</sequence>
<dbReference type="OrthoDB" id="9776025at2"/>
<dbReference type="GO" id="GO:0009421">
    <property type="term" value="C:bacterial-type flagellum filament cap"/>
    <property type="evidence" value="ECO:0007669"/>
    <property type="project" value="InterPro"/>
</dbReference>
<dbReference type="KEGG" id="tpz:Tph_c22170"/>
<dbReference type="EMBL" id="CP003732">
    <property type="protein sequence ID" value="AFV12407.1"/>
    <property type="molecule type" value="Genomic_DNA"/>
</dbReference>
<protein>
    <submittedName>
        <fullName evidence="2">Flagellar hook protein 2 FliD</fullName>
    </submittedName>
</protein>
<dbReference type="GO" id="GO:0071973">
    <property type="term" value="P:bacterial-type flagellum-dependent cell motility"/>
    <property type="evidence" value="ECO:0007669"/>
    <property type="project" value="TreeGrafter"/>
</dbReference>
<gene>
    <name evidence="2" type="primary">fliD</name>
    <name evidence="2" type="ordered locus">Tph_c22170</name>
</gene>
<accession>K4LK17</accession>
<evidence type="ECO:0000313" key="2">
    <source>
        <dbReference type="EMBL" id="AFV12407.1"/>
    </source>
</evidence>
<dbReference type="PANTHER" id="PTHR30288:SF0">
    <property type="entry name" value="FLAGELLAR HOOK-ASSOCIATED PROTEIN 2"/>
    <property type="match status" value="1"/>
</dbReference>
<reference evidence="2 3" key="1">
    <citation type="journal article" date="2012" name="BMC Genomics">
        <title>Genome-guided analysis of physiological and morphological traits of the fermentative acetate oxidizer Thermacetogenium phaeum.</title>
        <authorList>
            <person name="Oehler D."/>
            <person name="Poehlein A."/>
            <person name="Leimbach A."/>
            <person name="Muller N."/>
            <person name="Daniel R."/>
            <person name="Gottschalk G."/>
            <person name="Schink B."/>
        </authorList>
    </citation>
    <scope>NUCLEOTIDE SEQUENCE [LARGE SCALE GENOMIC DNA]</scope>
    <source>
        <strain evidence="3">ATCC BAA-254 / DSM 26808 / PB</strain>
    </source>
</reference>
<organism evidence="2 3">
    <name type="scientific">Thermacetogenium phaeum (strain ATCC BAA-254 / DSM 26808 / PB)</name>
    <dbReference type="NCBI Taxonomy" id="1089553"/>
    <lineage>
        <taxon>Bacteria</taxon>
        <taxon>Bacillati</taxon>
        <taxon>Bacillota</taxon>
        <taxon>Clostridia</taxon>
        <taxon>Thermoanaerobacterales</taxon>
        <taxon>Thermoanaerobacteraceae</taxon>
        <taxon>Thermacetogenium</taxon>
    </lineage>
</organism>
<keyword evidence="2" id="KW-0282">Flagellum</keyword>
<dbReference type="Proteomes" id="UP000000467">
    <property type="component" value="Chromosome"/>
</dbReference>
<dbReference type="GO" id="GO:0007155">
    <property type="term" value="P:cell adhesion"/>
    <property type="evidence" value="ECO:0007669"/>
    <property type="project" value="InterPro"/>
</dbReference>
<evidence type="ECO:0000313" key="3">
    <source>
        <dbReference type="Proteomes" id="UP000000467"/>
    </source>
</evidence>
<evidence type="ECO:0000259" key="1">
    <source>
        <dbReference type="Pfam" id="PF07195"/>
    </source>
</evidence>
<name>K4LK17_THEPS</name>
<dbReference type="Pfam" id="PF07195">
    <property type="entry name" value="FliD_C"/>
    <property type="match status" value="1"/>
</dbReference>
<dbReference type="eggNOG" id="COG1345">
    <property type="taxonomic scope" value="Bacteria"/>
</dbReference>
<dbReference type="HOGENOM" id="CLU_1184592_0_0_9"/>
<dbReference type="InterPro" id="IPR010809">
    <property type="entry name" value="FliD_C"/>
</dbReference>
<keyword evidence="2" id="KW-0966">Cell projection</keyword>
<feature type="domain" description="Flagellar hook-associated protein 2 C-terminal" evidence="1">
    <location>
        <begin position="13"/>
        <end position="219"/>
    </location>
</feature>
<dbReference type="STRING" id="1089553.Tph_c22170"/>
<keyword evidence="2" id="KW-0969">Cilium</keyword>